<gene>
    <name evidence="2" type="ORF">Q4568_15225</name>
</gene>
<name>A0AAW7Y613_9GAMM</name>
<organism evidence="2 3">
    <name type="scientific">Photobacterium sanguinicancri</name>
    <dbReference type="NCBI Taxonomy" id="875932"/>
    <lineage>
        <taxon>Bacteria</taxon>
        <taxon>Pseudomonadati</taxon>
        <taxon>Pseudomonadota</taxon>
        <taxon>Gammaproteobacteria</taxon>
        <taxon>Vibrionales</taxon>
        <taxon>Vibrionaceae</taxon>
        <taxon>Photobacterium</taxon>
    </lineage>
</organism>
<dbReference type="InterPro" id="IPR000182">
    <property type="entry name" value="GNAT_dom"/>
</dbReference>
<evidence type="ECO:0000313" key="2">
    <source>
        <dbReference type="EMBL" id="MDO6543897.1"/>
    </source>
</evidence>
<dbReference type="PANTHER" id="PTHR43792">
    <property type="entry name" value="GNAT FAMILY, PUTATIVE (AFU_ORTHOLOGUE AFUA_3G00765)-RELATED-RELATED"/>
    <property type="match status" value="1"/>
</dbReference>
<dbReference type="InterPro" id="IPR051531">
    <property type="entry name" value="N-acetyltransferase"/>
</dbReference>
<dbReference type="GO" id="GO:0016747">
    <property type="term" value="F:acyltransferase activity, transferring groups other than amino-acyl groups"/>
    <property type="evidence" value="ECO:0007669"/>
    <property type="project" value="InterPro"/>
</dbReference>
<dbReference type="AlphaFoldDB" id="A0AAW7Y613"/>
<feature type="domain" description="N-acetyltransferase" evidence="1">
    <location>
        <begin position="8"/>
        <end position="170"/>
    </location>
</feature>
<protein>
    <submittedName>
        <fullName evidence="2">GNAT family N-acetyltransferase</fullName>
    </submittedName>
</protein>
<comment type="caution">
    <text evidence="2">The sequence shown here is derived from an EMBL/GenBank/DDBJ whole genome shotgun (WGS) entry which is preliminary data.</text>
</comment>
<dbReference type="InterPro" id="IPR016181">
    <property type="entry name" value="Acyl_CoA_acyltransferase"/>
</dbReference>
<dbReference type="SUPFAM" id="SSF55729">
    <property type="entry name" value="Acyl-CoA N-acyltransferases (Nat)"/>
    <property type="match status" value="1"/>
</dbReference>
<dbReference type="Pfam" id="PF13302">
    <property type="entry name" value="Acetyltransf_3"/>
    <property type="match status" value="1"/>
</dbReference>
<accession>A0AAW7Y613</accession>
<evidence type="ECO:0000259" key="1">
    <source>
        <dbReference type="PROSITE" id="PS51186"/>
    </source>
</evidence>
<dbReference type="PANTHER" id="PTHR43792:SF1">
    <property type="entry name" value="N-ACETYLTRANSFERASE DOMAIN-CONTAINING PROTEIN"/>
    <property type="match status" value="1"/>
</dbReference>
<sequence length="170" mass="19330">MKIESSRLTMRVITESDWALFLQLYQDPNVIALCFDLLDEAGIREKFESRLLPWSPQAESWLCLVIQDKMTGEPMGITGFIIEDNIAQVGYLLSPDFHGQQYGTESLKALIAWAESTHDINRYQAVVTEGNVASERVLMKCGFNLDNVIPEAYEIGGKLYADHYYVRNTD</sequence>
<reference evidence="2" key="1">
    <citation type="submission" date="2023-07" db="EMBL/GenBank/DDBJ databases">
        <title>Genome content predicts the carbon catabolic preferences of heterotrophic bacteria.</title>
        <authorList>
            <person name="Gralka M."/>
        </authorList>
    </citation>
    <scope>NUCLEOTIDE SEQUENCE</scope>
    <source>
        <strain evidence="2">G2M05</strain>
    </source>
</reference>
<dbReference type="Proteomes" id="UP001170624">
    <property type="component" value="Unassembled WGS sequence"/>
</dbReference>
<proteinExistence type="predicted"/>
<dbReference type="Gene3D" id="3.40.630.30">
    <property type="match status" value="1"/>
</dbReference>
<evidence type="ECO:0000313" key="3">
    <source>
        <dbReference type="Proteomes" id="UP001170624"/>
    </source>
</evidence>
<dbReference type="PROSITE" id="PS51186">
    <property type="entry name" value="GNAT"/>
    <property type="match status" value="1"/>
</dbReference>
<dbReference type="EMBL" id="JAUOPU010000017">
    <property type="protein sequence ID" value="MDO6543897.1"/>
    <property type="molecule type" value="Genomic_DNA"/>
</dbReference>
<dbReference type="RefSeq" id="WP_261858299.1">
    <property type="nucleotide sequence ID" value="NZ_AP024850.1"/>
</dbReference>